<dbReference type="Proteomes" id="UP000321436">
    <property type="component" value="Unassembled WGS sequence"/>
</dbReference>
<evidence type="ECO:0000313" key="1">
    <source>
        <dbReference type="EMBL" id="GEP96532.1"/>
    </source>
</evidence>
<reference evidence="1 2" key="1">
    <citation type="submission" date="2019-07" db="EMBL/GenBank/DDBJ databases">
        <title>Whole genome shotgun sequence of Chitinophaga cymbidii NBRC 109752.</title>
        <authorList>
            <person name="Hosoyama A."/>
            <person name="Uohara A."/>
            <person name="Ohji S."/>
            <person name="Ichikawa N."/>
        </authorList>
    </citation>
    <scope>NUCLEOTIDE SEQUENCE [LARGE SCALE GENOMIC DNA]</scope>
    <source>
        <strain evidence="1 2">NBRC 109752</strain>
    </source>
</reference>
<organism evidence="1 2">
    <name type="scientific">Chitinophaga cymbidii</name>
    <dbReference type="NCBI Taxonomy" id="1096750"/>
    <lineage>
        <taxon>Bacteria</taxon>
        <taxon>Pseudomonadati</taxon>
        <taxon>Bacteroidota</taxon>
        <taxon>Chitinophagia</taxon>
        <taxon>Chitinophagales</taxon>
        <taxon>Chitinophagaceae</taxon>
        <taxon>Chitinophaga</taxon>
    </lineage>
</organism>
<comment type="caution">
    <text evidence="1">The sequence shown here is derived from an EMBL/GenBank/DDBJ whole genome shotgun (WGS) entry which is preliminary data.</text>
</comment>
<keyword evidence="2" id="KW-1185">Reference proteome</keyword>
<accession>A0A512RLI6</accession>
<dbReference type="Pfam" id="PF16407">
    <property type="entry name" value="PKD_2"/>
    <property type="match status" value="1"/>
</dbReference>
<evidence type="ECO:0008006" key="3">
    <source>
        <dbReference type="Google" id="ProtNLM"/>
    </source>
</evidence>
<proteinExistence type="predicted"/>
<evidence type="ECO:0000313" key="2">
    <source>
        <dbReference type="Proteomes" id="UP000321436"/>
    </source>
</evidence>
<sequence>MSGCVKDEGNYDYKDLSTRFVDTAAMPNTFYVKQNESVEVDAISAPGAPVNLEYEWRLVQQSYTPDPATGAFFNKLLGHAKKLSYKVVDAPGSYVLALYVKDMANGGITQMVKMPFTIGSYASPGWMVMHGNNTESDISIVVNNKLLGSVLPDNTDYVQANVFSETNGEKIPGQGANVVALSHNWIGVFTATGQGGYRVSGNDLRIKYSYADMFINPLSAADIGFQTFEKWGYNELLVNKGDVYFIPQPSPDVYSKFGIKCFGEDYKAAPFMATIFNWAYYGVFYDKKNQRFLYINYERNVKQFNAPGATAKFDMRNVGKEMVYAEHGFEGRWFCVMQDEANPDSRELFVCRFDEYDDGNRGVDRIDISAATGLNAAKFFAFGDKANVMYYATDNKIYQNNYAGDRSSTLRYDLAASYPGHVITGMKLLEVNNHNYDGKILYVALYNPATGAGTLLQIDVNEVSGVFGAIKEYTGFGRIAGMNYKSN</sequence>
<dbReference type="EMBL" id="BKAU01000002">
    <property type="protein sequence ID" value="GEP96532.1"/>
    <property type="molecule type" value="Genomic_DNA"/>
</dbReference>
<gene>
    <name evidence="1" type="ORF">CCY01nite_27920</name>
</gene>
<name>A0A512RLI6_9BACT</name>
<dbReference type="InterPro" id="IPR032183">
    <property type="entry name" value="PKD-like"/>
</dbReference>
<dbReference type="AlphaFoldDB" id="A0A512RLI6"/>
<protein>
    <recommendedName>
        <fullName evidence="3">PKD domain-containing protein</fullName>
    </recommendedName>
</protein>